<gene>
    <name evidence="1" type="ORF">P154DRAFT_582156</name>
</gene>
<dbReference type="AlphaFoldDB" id="A0A6A5VXD3"/>
<accession>A0A6A5VXD3</accession>
<organism evidence="1 2">
    <name type="scientific">Amniculicola lignicola CBS 123094</name>
    <dbReference type="NCBI Taxonomy" id="1392246"/>
    <lineage>
        <taxon>Eukaryota</taxon>
        <taxon>Fungi</taxon>
        <taxon>Dikarya</taxon>
        <taxon>Ascomycota</taxon>
        <taxon>Pezizomycotina</taxon>
        <taxon>Dothideomycetes</taxon>
        <taxon>Pleosporomycetidae</taxon>
        <taxon>Pleosporales</taxon>
        <taxon>Amniculicolaceae</taxon>
        <taxon>Amniculicola</taxon>
    </lineage>
</organism>
<evidence type="ECO:0000313" key="2">
    <source>
        <dbReference type="Proteomes" id="UP000799779"/>
    </source>
</evidence>
<dbReference type="Proteomes" id="UP000799779">
    <property type="component" value="Unassembled WGS sequence"/>
</dbReference>
<evidence type="ECO:0000313" key="1">
    <source>
        <dbReference type="EMBL" id="KAF1994070.1"/>
    </source>
</evidence>
<protein>
    <submittedName>
        <fullName evidence="1">Uncharacterized protein</fullName>
    </submittedName>
</protein>
<reference evidence="1" key="1">
    <citation type="journal article" date="2020" name="Stud. Mycol.">
        <title>101 Dothideomycetes genomes: a test case for predicting lifestyles and emergence of pathogens.</title>
        <authorList>
            <person name="Haridas S."/>
            <person name="Albert R."/>
            <person name="Binder M."/>
            <person name="Bloem J."/>
            <person name="Labutti K."/>
            <person name="Salamov A."/>
            <person name="Andreopoulos B."/>
            <person name="Baker S."/>
            <person name="Barry K."/>
            <person name="Bills G."/>
            <person name="Bluhm B."/>
            <person name="Cannon C."/>
            <person name="Castanera R."/>
            <person name="Culley D."/>
            <person name="Daum C."/>
            <person name="Ezra D."/>
            <person name="Gonzalez J."/>
            <person name="Henrissat B."/>
            <person name="Kuo A."/>
            <person name="Liang C."/>
            <person name="Lipzen A."/>
            <person name="Lutzoni F."/>
            <person name="Magnuson J."/>
            <person name="Mondo S."/>
            <person name="Nolan M."/>
            <person name="Ohm R."/>
            <person name="Pangilinan J."/>
            <person name="Park H.-J."/>
            <person name="Ramirez L."/>
            <person name="Alfaro M."/>
            <person name="Sun H."/>
            <person name="Tritt A."/>
            <person name="Yoshinaga Y."/>
            <person name="Zwiers L.-H."/>
            <person name="Turgeon B."/>
            <person name="Goodwin S."/>
            <person name="Spatafora J."/>
            <person name="Crous P."/>
            <person name="Grigoriev I."/>
        </authorList>
    </citation>
    <scope>NUCLEOTIDE SEQUENCE</scope>
    <source>
        <strain evidence="1">CBS 123094</strain>
    </source>
</reference>
<name>A0A6A5VXD3_9PLEO</name>
<keyword evidence="2" id="KW-1185">Reference proteome</keyword>
<dbReference type="EMBL" id="ML977673">
    <property type="protein sequence ID" value="KAF1994070.1"/>
    <property type="molecule type" value="Genomic_DNA"/>
</dbReference>
<proteinExistence type="predicted"/>
<sequence length="164" mass="18296">MAGQRSSKLAVRRAQEEVARGGETQGERGCGSELWAGCGQLLVDVAPRVHKPKTRRAGWVWWDWWDWRARSRARSRASWGRVIEWDGEQQERSGNEQLYEYLGVSVIAFIAFDTPHVITRQEASYHGTGAQDIARCPGGAGVRPSVPVLFATKETELAAWLSSS</sequence>